<accession>A0A5D4K8S8</accession>
<dbReference type="PANTHER" id="PTHR43617:SF2">
    <property type="entry name" value="UPF0039 PROTEIN SLL0451"/>
    <property type="match status" value="1"/>
</dbReference>
<keyword evidence="2" id="KW-0808">Transferase</keyword>
<dbReference type="PROSITE" id="PS51186">
    <property type="entry name" value="GNAT"/>
    <property type="match status" value="1"/>
</dbReference>
<feature type="domain" description="N-acetyltransferase" evidence="1">
    <location>
        <begin position="6"/>
        <end position="154"/>
    </location>
</feature>
<dbReference type="AlphaFoldDB" id="A0A5D4K8S8"/>
<dbReference type="EMBL" id="VTEH01000020">
    <property type="protein sequence ID" value="TYR73269.1"/>
    <property type="molecule type" value="Genomic_DNA"/>
</dbReference>
<evidence type="ECO:0000313" key="3">
    <source>
        <dbReference type="Proteomes" id="UP000323317"/>
    </source>
</evidence>
<dbReference type="Gene3D" id="3.40.630.30">
    <property type="match status" value="1"/>
</dbReference>
<organism evidence="2 3">
    <name type="scientific">Rossellomorea vietnamensis</name>
    <dbReference type="NCBI Taxonomy" id="218284"/>
    <lineage>
        <taxon>Bacteria</taxon>
        <taxon>Bacillati</taxon>
        <taxon>Bacillota</taxon>
        <taxon>Bacilli</taxon>
        <taxon>Bacillales</taxon>
        <taxon>Bacillaceae</taxon>
        <taxon>Rossellomorea</taxon>
    </lineage>
</organism>
<dbReference type="PANTHER" id="PTHR43617">
    <property type="entry name" value="L-AMINO ACID N-ACETYLTRANSFERASE"/>
    <property type="match status" value="1"/>
</dbReference>
<name>A0A5D4K8S8_9BACI</name>
<dbReference type="CDD" id="cd04301">
    <property type="entry name" value="NAT_SF"/>
    <property type="match status" value="1"/>
</dbReference>
<protein>
    <submittedName>
        <fullName evidence="2">GNAT family N-acetyltransferase</fullName>
    </submittedName>
</protein>
<evidence type="ECO:0000313" key="2">
    <source>
        <dbReference type="EMBL" id="TYR73269.1"/>
    </source>
</evidence>
<dbReference type="GO" id="GO:0016747">
    <property type="term" value="F:acyltransferase activity, transferring groups other than amino-acyl groups"/>
    <property type="evidence" value="ECO:0007669"/>
    <property type="project" value="InterPro"/>
</dbReference>
<dbReference type="Pfam" id="PF00583">
    <property type="entry name" value="Acetyltransf_1"/>
    <property type="match status" value="1"/>
</dbReference>
<evidence type="ECO:0000259" key="1">
    <source>
        <dbReference type="PROSITE" id="PS51186"/>
    </source>
</evidence>
<proteinExistence type="predicted"/>
<dbReference type="InterPro" id="IPR000182">
    <property type="entry name" value="GNAT_dom"/>
</dbReference>
<gene>
    <name evidence="2" type="ORF">FZC79_19575</name>
</gene>
<dbReference type="InterPro" id="IPR050276">
    <property type="entry name" value="MshD_Acetyltransferase"/>
</dbReference>
<sequence length="154" mass="18032">MVMAQLSIQELTVENMYKCLDLKLADDQVDRIAPNVYSIAESKVNSNFTPYAIHLDEEVIGFVMTEYDPKESEERKYWIPRFMIDISYQRKGYGKEAMQQVIDMFKESDDCHYISLSTEPDNYSALRFYESLGFVNTGVLLEERETILLLKVRE</sequence>
<dbReference type="Proteomes" id="UP000323317">
    <property type="component" value="Unassembled WGS sequence"/>
</dbReference>
<dbReference type="InterPro" id="IPR016181">
    <property type="entry name" value="Acyl_CoA_acyltransferase"/>
</dbReference>
<dbReference type="SUPFAM" id="SSF55729">
    <property type="entry name" value="Acyl-CoA N-acyltransferases (Nat)"/>
    <property type="match status" value="1"/>
</dbReference>
<reference evidence="2 3" key="1">
    <citation type="submission" date="2019-08" db="EMBL/GenBank/DDBJ databases">
        <title>Bacillus genomes from the desert of Cuatro Cienegas, Coahuila.</title>
        <authorList>
            <person name="Olmedo-Alvarez G."/>
        </authorList>
    </citation>
    <scope>NUCLEOTIDE SEQUENCE [LARGE SCALE GENOMIC DNA]</scope>
    <source>
        <strain evidence="2 3">CH40_1T</strain>
    </source>
</reference>
<comment type="caution">
    <text evidence="2">The sequence shown here is derived from an EMBL/GenBank/DDBJ whole genome shotgun (WGS) entry which is preliminary data.</text>
</comment>